<comment type="caution">
    <text evidence="7">The sequence shown here is derived from an EMBL/GenBank/DDBJ whole genome shotgun (WGS) entry which is preliminary data.</text>
</comment>
<dbReference type="InterPro" id="IPR029045">
    <property type="entry name" value="ClpP/crotonase-like_dom_sf"/>
</dbReference>
<evidence type="ECO:0000256" key="2">
    <source>
        <dbReference type="ARBA" id="ARBA00005254"/>
    </source>
</evidence>
<dbReference type="Proteomes" id="UP001500822">
    <property type="component" value="Unassembled WGS sequence"/>
</dbReference>
<accession>A0ABP8Z4W6</accession>
<keyword evidence="3" id="KW-0276">Fatty acid metabolism</keyword>
<evidence type="ECO:0000256" key="5">
    <source>
        <dbReference type="ARBA" id="ARBA00023717"/>
    </source>
</evidence>
<proteinExistence type="inferred from homology"/>
<dbReference type="InterPro" id="IPR001753">
    <property type="entry name" value="Enoyl-CoA_hydra/iso"/>
</dbReference>
<dbReference type="RefSeq" id="WP_345312971.1">
    <property type="nucleotide sequence ID" value="NZ_BAABIE010000005.1"/>
</dbReference>
<organism evidence="7 8">
    <name type="scientific">Gordonia alkaliphila</name>
    <dbReference type="NCBI Taxonomy" id="1053547"/>
    <lineage>
        <taxon>Bacteria</taxon>
        <taxon>Bacillati</taxon>
        <taxon>Actinomycetota</taxon>
        <taxon>Actinomycetes</taxon>
        <taxon>Mycobacteriales</taxon>
        <taxon>Gordoniaceae</taxon>
        <taxon>Gordonia</taxon>
    </lineage>
</organism>
<dbReference type="Gene3D" id="3.90.226.10">
    <property type="entry name" value="2-enoyl-CoA Hydratase, Chain A, domain 1"/>
    <property type="match status" value="1"/>
</dbReference>
<dbReference type="CDD" id="cd06558">
    <property type="entry name" value="crotonase-like"/>
    <property type="match status" value="1"/>
</dbReference>
<dbReference type="EMBL" id="BAABIE010000005">
    <property type="protein sequence ID" value="GAA4746191.1"/>
    <property type="molecule type" value="Genomic_DNA"/>
</dbReference>
<evidence type="ECO:0000313" key="7">
    <source>
        <dbReference type="EMBL" id="GAA4746191.1"/>
    </source>
</evidence>
<comment type="similarity">
    <text evidence="2 6">Belongs to the enoyl-CoA hydratase/isomerase family.</text>
</comment>
<dbReference type="PANTHER" id="PTHR43459">
    <property type="entry name" value="ENOYL-COA HYDRATASE"/>
    <property type="match status" value="1"/>
</dbReference>
<dbReference type="InterPro" id="IPR014748">
    <property type="entry name" value="Enoyl-CoA_hydra_C"/>
</dbReference>
<evidence type="ECO:0000256" key="6">
    <source>
        <dbReference type="RuleBase" id="RU003707"/>
    </source>
</evidence>
<evidence type="ECO:0000313" key="8">
    <source>
        <dbReference type="Proteomes" id="UP001500822"/>
    </source>
</evidence>
<gene>
    <name evidence="7" type="ORF">GCM10023217_14640</name>
</gene>
<sequence>MSDELTTLHDDGVLEIAISLESAGNSLDGDAIVQGTEALHEVMRGQRKARAILLTGKGRNFCAGGNVAHFGAADDRRQFLRGLAHDLNSFVSALYATSLPTVAAVNGWAAGAGMSLALHADFAVGEPGTHLRPAYPGIGLSPDGGMSWLLPRIVGLARARTILMRDEVLDAQTALDLTLLSELVEADQVYPRARTIAADLANGPTGAYAAIRSLLMTASSNTLAEHVVAEAESIADLAITGEGVEGVNAFLAKRAPDFPSARH</sequence>
<dbReference type="Gene3D" id="1.10.12.10">
    <property type="entry name" value="Lyase 2-enoyl-coa Hydratase, Chain A, domain 2"/>
    <property type="match status" value="1"/>
</dbReference>
<protein>
    <submittedName>
        <fullName evidence="7">Enoyl-CoA hydratase-related protein</fullName>
    </submittedName>
</protein>
<dbReference type="PANTHER" id="PTHR43459:SF1">
    <property type="entry name" value="EG:BACN32G11.4 PROTEIN"/>
    <property type="match status" value="1"/>
</dbReference>
<reference evidence="8" key="1">
    <citation type="journal article" date="2019" name="Int. J. Syst. Evol. Microbiol.">
        <title>The Global Catalogue of Microorganisms (GCM) 10K type strain sequencing project: providing services to taxonomists for standard genome sequencing and annotation.</title>
        <authorList>
            <consortium name="The Broad Institute Genomics Platform"/>
            <consortium name="The Broad Institute Genome Sequencing Center for Infectious Disease"/>
            <person name="Wu L."/>
            <person name="Ma J."/>
        </authorList>
    </citation>
    <scope>NUCLEOTIDE SEQUENCE [LARGE SCALE GENOMIC DNA]</scope>
    <source>
        <strain evidence="8">JCM 18077</strain>
    </source>
</reference>
<keyword evidence="8" id="KW-1185">Reference proteome</keyword>
<comment type="catalytic activity">
    <reaction evidence="4">
        <text>a (3S)-3-hydroxyacyl-CoA = a (2E)-enoyl-CoA + H2O</text>
        <dbReference type="Rhea" id="RHEA:16105"/>
        <dbReference type="ChEBI" id="CHEBI:15377"/>
        <dbReference type="ChEBI" id="CHEBI:57318"/>
        <dbReference type="ChEBI" id="CHEBI:58856"/>
        <dbReference type="EC" id="4.2.1.17"/>
    </reaction>
</comment>
<comment type="catalytic activity">
    <reaction evidence="5">
        <text>a 4-saturated-(3S)-3-hydroxyacyl-CoA = a (3E)-enoyl-CoA + H2O</text>
        <dbReference type="Rhea" id="RHEA:20724"/>
        <dbReference type="ChEBI" id="CHEBI:15377"/>
        <dbReference type="ChEBI" id="CHEBI:58521"/>
        <dbReference type="ChEBI" id="CHEBI:137480"/>
        <dbReference type="EC" id="4.2.1.17"/>
    </reaction>
</comment>
<name>A0ABP8Z4W6_9ACTN</name>
<comment type="function">
    <text evidence="1">Could possibly oxidize fatty acids using specific components.</text>
</comment>
<evidence type="ECO:0000256" key="3">
    <source>
        <dbReference type="ARBA" id="ARBA00022832"/>
    </source>
</evidence>
<dbReference type="SUPFAM" id="SSF52096">
    <property type="entry name" value="ClpP/crotonase"/>
    <property type="match status" value="1"/>
</dbReference>
<keyword evidence="3" id="KW-0443">Lipid metabolism</keyword>
<evidence type="ECO:0000256" key="1">
    <source>
        <dbReference type="ARBA" id="ARBA00002994"/>
    </source>
</evidence>
<dbReference type="PROSITE" id="PS00166">
    <property type="entry name" value="ENOYL_COA_HYDRATASE"/>
    <property type="match status" value="1"/>
</dbReference>
<dbReference type="InterPro" id="IPR018376">
    <property type="entry name" value="Enoyl-CoA_hyd/isom_CS"/>
</dbReference>
<evidence type="ECO:0000256" key="4">
    <source>
        <dbReference type="ARBA" id="ARBA00023709"/>
    </source>
</evidence>
<dbReference type="Pfam" id="PF00378">
    <property type="entry name" value="ECH_1"/>
    <property type="match status" value="1"/>
</dbReference>